<gene>
    <name evidence="3" type="ORF">LTR16_001215</name>
</gene>
<dbReference type="PANTHER" id="PTHR33112">
    <property type="entry name" value="DOMAIN PROTEIN, PUTATIVE-RELATED"/>
    <property type="match status" value="1"/>
</dbReference>
<evidence type="ECO:0000313" key="4">
    <source>
        <dbReference type="Proteomes" id="UP001357485"/>
    </source>
</evidence>
<dbReference type="EMBL" id="JAVRRA010024675">
    <property type="protein sequence ID" value="KAK5130862.1"/>
    <property type="molecule type" value="Genomic_DNA"/>
</dbReference>
<evidence type="ECO:0000256" key="1">
    <source>
        <dbReference type="SAM" id="MobiDB-lite"/>
    </source>
</evidence>
<feature type="domain" description="Heterokaryon incompatibility" evidence="2">
    <location>
        <begin position="174"/>
        <end position="254"/>
    </location>
</feature>
<organism evidence="3 4">
    <name type="scientific">Cryomyces antarcticus</name>
    <dbReference type="NCBI Taxonomy" id="329879"/>
    <lineage>
        <taxon>Eukaryota</taxon>
        <taxon>Fungi</taxon>
        <taxon>Dikarya</taxon>
        <taxon>Ascomycota</taxon>
        <taxon>Pezizomycotina</taxon>
        <taxon>Dothideomycetes</taxon>
        <taxon>Dothideomycetes incertae sedis</taxon>
        <taxon>Cryomyces</taxon>
    </lineage>
</organism>
<keyword evidence="4" id="KW-1185">Reference proteome</keyword>
<dbReference type="Proteomes" id="UP001357485">
    <property type="component" value="Unassembled WGS sequence"/>
</dbReference>
<feature type="region of interest" description="Disordered" evidence="1">
    <location>
        <begin position="474"/>
        <end position="497"/>
    </location>
</feature>
<dbReference type="PANTHER" id="PTHR33112:SF12">
    <property type="entry name" value="HETEROKARYON INCOMPATIBILITY DOMAIN-CONTAINING PROTEIN"/>
    <property type="match status" value="1"/>
</dbReference>
<evidence type="ECO:0000259" key="2">
    <source>
        <dbReference type="Pfam" id="PF06985"/>
    </source>
</evidence>
<sequence>MPIEKILSGRKRCNFCKVLYDSVCQPQYDLLKPPQIRDHIQAHLRNKSFEQWANQTPEWRKILGLLEDHWPFGSSRDQKETAKAAALVIDAWEDEDGRLGDQRTRVEEILDHQSDDPVLDAVTMARTVELGARIAREVVDDDQRVKKEALPVQASIRTKGADQTRSGQWRADMDDPEDVKHQITQMERIYGKAILTIVAADGQCADAGLKGVEKPRELNQQVIGTVEQSIQVFLPLHIKQQLLPWDKRAWTFQEKLLSRRLLIFSNGHAVWHCRNGVWREDVNSLDWTSHDVTLPWLKLEPSTHDGIVKLEEDGGSRIFRPPAFQAYADAVSQYSGRSMTKPTDIINAFLGLQHVFESERFLGSAFRYGLPERFLDVALLWQPEGAILRREGGTSVKPPPSWSWAGWKGVKSKDSSASEYGVEGAKVQYQKPFEVCTDDKGSLLMRLGHGQDERIQGTHSWFVVQQKARVRPSVPAKPPIAWGTTTTSTPSIAGSNPSSIGLVRIQPSVTDHSKPSAAPLIETHRLSCLDDRHLVCKTGLTQLRLGSSCRRKQIETRRSGCAFIREELELADNGTERFILDERSDSVGILKIHGNDNYQESERVEAIVLSVAQFFGTEKKVDVLGYPLFNIMIIKRGANGIAERVGLGKIYRYAWDETGAEQTTIILA</sequence>
<comment type="caution">
    <text evidence="3">The sequence shown here is derived from an EMBL/GenBank/DDBJ whole genome shotgun (WGS) entry which is preliminary data.</text>
</comment>
<name>A0ABR0KU34_9PEZI</name>
<reference evidence="3 4" key="1">
    <citation type="submission" date="2023-08" db="EMBL/GenBank/DDBJ databases">
        <title>Black Yeasts Isolated from many extreme environments.</title>
        <authorList>
            <person name="Coleine C."/>
            <person name="Stajich J.E."/>
            <person name="Selbmann L."/>
        </authorList>
    </citation>
    <scope>NUCLEOTIDE SEQUENCE [LARGE SCALE GENOMIC DNA]</scope>
    <source>
        <strain evidence="3 4">CCFEE 536</strain>
    </source>
</reference>
<protein>
    <recommendedName>
        <fullName evidence="2">Heterokaryon incompatibility domain-containing protein</fullName>
    </recommendedName>
</protein>
<feature type="compositionally biased region" description="Polar residues" evidence="1">
    <location>
        <begin position="483"/>
        <end position="497"/>
    </location>
</feature>
<accession>A0ABR0KU34</accession>
<dbReference type="Pfam" id="PF06985">
    <property type="entry name" value="HET"/>
    <property type="match status" value="1"/>
</dbReference>
<evidence type="ECO:0000313" key="3">
    <source>
        <dbReference type="EMBL" id="KAK5130862.1"/>
    </source>
</evidence>
<dbReference type="InterPro" id="IPR010730">
    <property type="entry name" value="HET"/>
</dbReference>
<proteinExistence type="predicted"/>